<accession>W2TQ29</accession>
<evidence type="ECO:0000313" key="2">
    <source>
        <dbReference type="Proteomes" id="UP000053676"/>
    </source>
</evidence>
<dbReference type="KEGG" id="nai:NECAME_07548"/>
<gene>
    <name evidence="1" type="ORF">NECAME_07548</name>
</gene>
<name>W2TQ29_NECAM</name>
<dbReference type="AlphaFoldDB" id="W2TQ29"/>
<protein>
    <submittedName>
        <fullName evidence="1">Uncharacterized protein</fullName>
    </submittedName>
</protein>
<dbReference type="EMBL" id="KI658292">
    <property type="protein sequence ID" value="ETN83132.1"/>
    <property type="molecule type" value="Genomic_DNA"/>
</dbReference>
<dbReference type="Proteomes" id="UP000053676">
    <property type="component" value="Unassembled WGS sequence"/>
</dbReference>
<organism evidence="1 2">
    <name type="scientific">Necator americanus</name>
    <name type="common">Human hookworm</name>
    <dbReference type="NCBI Taxonomy" id="51031"/>
    <lineage>
        <taxon>Eukaryota</taxon>
        <taxon>Metazoa</taxon>
        <taxon>Ecdysozoa</taxon>
        <taxon>Nematoda</taxon>
        <taxon>Chromadorea</taxon>
        <taxon>Rhabditida</taxon>
        <taxon>Rhabditina</taxon>
        <taxon>Rhabditomorpha</taxon>
        <taxon>Strongyloidea</taxon>
        <taxon>Ancylostomatidae</taxon>
        <taxon>Bunostominae</taxon>
        <taxon>Necator</taxon>
    </lineage>
</organism>
<evidence type="ECO:0000313" key="1">
    <source>
        <dbReference type="EMBL" id="ETN83132.1"/>
    </source>
</evidence>
<reference evidence="2" key="1">
    <citation type="journal article" date="2014" name="Nat. Genet.">
        <title>Genome of the human hookworm Necator americanus.</title>
        <authorList>
            <person name="Tang Y.T."/>
            <person name="Gao X."/>
            <person name="Rosa B.A."/>
            <person name="Abubucker S."/>
            <person name="Hallsworth-Pepin K."/>
            <person name="Martin J."/>
            <person name="Tyagi R."/>
            <person name="Heizer E."/>
            <person name="Zhang X."/>
            <person name="Bhonagiri-Palsikar V."/>
            <person name="Minx P."/>
            <person name="Warren W.C."/>
            <person name="Wang Q."/>
            <person name="Zhan B."/>
            <person name="Hotez P.J."/>
            <person name="Sternberg P.W."/>
            <person name="Dougall A."/>
            <person name="Gaze S.T."/>
            <person name="Mulvenna J."/>
            <person name="Sotillo J."/>
            <person name="Ranganathan S."/>
            <person name="Rabelo E.M."/>
            <person name="Wilson R.K."/>
            <person name="Felgner P.L."/>
            <person name="Bethony J."/>
            <person name="Hawdon J.M."/>
            <person name="Gasser R.B."/>
            <person name="Loukas A."/>
            <person name="Mitreva M."/>
        </authorList>
    </citation>
    <scope>NUCLEOTIDE SEQUENCE [LARGE SCALE GENOMIC DNA]</scope>
</reference>
<proteinExistence type="predicted"/>
<sequence>MRLVRLEASDAFITSATQKFYGRTILYYTSEKGSDLVAQLFKFQSEELTGNHIRHQAISFA</sequence>
<keyword evidence="2" id="KW-1185">Reference proteome</keyword>